<feature type="transmembrane region" description="Helical" evidence="7">
    <location>
        <begin position="163"/>
        <end position="183"/>
    </location>
</feature>
<feature type="transmembrane region" description="Helical" evidence="7">
    <location>
        <begin position="195"/>
        <end position="215"/>
    </location>
</feature>
<accession>A0A2I1MBF7</accession>
<sequence>MLEKLKDKKTAIIATLFAMFLWGSAMPVIKTTYKEMGVAASNTGAQILIAGFRFFLAGVLAFIYFRSFNEEKLDKKNINIKYIIILSLIQTSIQYIFYYVGMSNTSGVKSSIIQATNSFLVVIISIIMLPNEKINLQTIIAIILGTLGIIVVNGGFTNMSSEFKFIGEGFILIATTFNALSSVFVRKYGASQNEVFTTASQFIIGSIILIVTGLFTKRISLTVTPLAIILIIYGAFISATSYIIWNTVLRYHSANEMGVYKLFVPIFGSLLSVWGLHEDFTIDLLIGLILVILGSIVLNLDTKNNKKKTSV</sequence>
<dbReference type="Pfam" id="PF00892">
    <property type="entry name" value="EamA"/>
    <property type="match status" value="2"/>
</dbReference>
<evidence type="ECO:0000256" key="1">
    <source>
        <dbReference type="ARBA" id="ARBA00004651"/>
    </source>
</evidence>
<keyword evidence="10" id="KW-1185">Reference proteome</keyword>
<comment type="subcellular location">
    <subcellularLocation>
        <location evidence="1">Cell membrane</location>
        <topology evidence="1">Multi-pass membrane protein</topology>
    </subcellularLocation>
</comment>
<evidence type="ECO:0000256" key="5">
    <source>
        <dbReference type="ARBA" id="ARBA00022989"/>
    </source>
</evidence>
<keyword evidence="4 7" id="KW-0812">Transmembrane</keyword>
<reference evidence="9 10" key="1">
    <citation type="submission" date="2017-12" db="EMBL/GenBank/DDBJ databases">
        <title>Phylogenetic diversity of female urinary microbiome.</title>
        <authorList>
            <person name="Thomas-White K."/>
            <person name="Wolfe A.J."/>
        </authorList>
    </citation>
    <scope>NUCLEOTIDE SEQUENCE [LARGE SCALE GENOMIC DNA]</scope>
    <source>
        <strain evidence="9 10">UMB0119</strain>
    </source>
</reference>
<feature type="domain" description="EamA" evidence="8">
    <location>
        <begin position="10"/>
        <end position="153"/>
    </location>
</feature>
<feature type="transmembrane region" description="Helical" evidence="7">
    <location>
        <begin position="221"/>
        <end position="245"/>
    </location>
</feature>
<dbReference type="InterPro" id="IPR037185">
    <property type="entry name" value="EmrE-like"/>
</dbReference>
<evidence type="ECO:0000256" key="6">
    <source>
        <dbReference type="ARBA" id="ARBA00023136"/>
    </source>
</evidence>
<feature type="transmembrane region" description="Helical" evidence="7">
    <location>
        <begin position="257"/>
        <end position="276"/>
    </location>
</feature>
<dbReference type="GO" id="GO:0005886">
    <property type="term" value="C:plasma membrane"/>
    <property type="evidence" value="ECO:0007669"/>
    <property type="project" value="UniProtKB-SubCell"/>
</dbReference>
<organism evidence="9 10">
    <name type="scientific">Anaerococcus octavius</name>
    <dbReference type="NCBI Taxonomy" id="54007"/>
    <lineage>
        <taxon>Bacteria</taxon>
        <taxon>Bacillati</taxon>
        <taxon>Bacillota</taxon>
        <taxon>Tissierellia</taxon>
        <taxon>Tissierellales</taxon>
        <taxon>Peptoniphilaceae</taxon>
        <taxon>Anaerococcus</taxon>
    </lineage>
</organism>
<dbReference type="Proteomes" id="UP000234335">
    <property type="component" value="Unassembled WGS sequence"/>
</dbReference>
<evidence type="ECO:0000313" key="10">
    <source>
        <dbReference type="Proteomes" id="UP000234335"/>
    </source>
</evidence>
<feature type="transmembrane region" description="Helical" evidence="7">
    <location>
        <begin position="43"/>
        <end position="66"/>
    </location>
</feature>
<dbReference type="EMBL" id="PKGS01000001">
    <property type="protein sequence ID" value="PKZ17409.1"/>
    <property type="molecule type" value="Genomic_DNA"/>
</dbReference>
<protein>
    <submittedName>
        <fullName evidence="9">EamA/RhaT family transporter</fullName>
    </submittedName>
</protein>
<dbReference type="InterPro" id="IPR050638">
    <property type="entry name" value="AA-Vitamin_Transporters"/>
</dbReference>
<dbReference type="SUPFAM" id="SSF103481">
    <property type="entry name" value="Multidrug resistance efflux transporter EmrE"/>
    <property type="match status" value="2"/>
</dbReference>
<evidence type="ECO:0000256" key="2">
    <source>
        <dbReference type="ARBA" id="ARBA00007362"/>
    </source>
</evidence>
<keyword evidence="5 7" id="KW-1133">Transmembrane helix</keyword>
<dbReference type="RefSeq" id="WP_101539569.1">
    <property type="nucleotide sequence ID" value="NZ_PKGS01000001.1"/>
</dbReference>
<evidence type="ECO:0000256" key="4">
    <source>
        <dbReference type="ARBA" id="ARBA00022692"/>
    </source>
</evidence>
<comment type="caution">
    <text evidence="9">The sequence shown here is derived from an EMBL/GenBank/DDBJ whole genome shotgun (WGS) entry which is preliminary data.</text>
</comment>
<evidence type="ECO:0000256" key="7">
    <source>
        <dbReference type="SAM" id="Phobius"/>
    </source>
</evidence>
<dbReference type="AlphaFoldDB" id="A0A2I1MBF7"/>
<comment type="similarity">
    <text evidence="2">Belongs to the EamA transporter family.</text>
</comment>
<dbReference type="PANTHER" id="PTHR32322">
    <property type="entry name" value="INNER MEMBRANE TRANSPORTER"/>
    <property type="match status" value="1"/>
</dbReference>
<evidence type="ECO:0000256" key="3">
    <source>
        <dbReference type="ARBA" id="ARBA00022475"/>
    </source>
</evidence>
<name>A0A2I1MBF7_9FIRM</name>
<proteinExistence type="inferred from homology"/>
<gene>
    <name evidence="9" type="ORF">CYJ34_01495</name>
</gene>
<feature type="transmembrane region" description="Helical" evidence="7">
    <location>
        <begin position="282"/>
        <end position="300"/>
    </location>
</feature>
<feature type="transmembrane region" description="Helical" evidence="7">
    <location>
        <begin position="78"/>
        <end position="100"/>
    </location>
</feature>
<evidence type="ECO:0000313" key="9">
    <source>
        <dbReference type="EMBL" id="PKZ17409.1"/>
    </source>
</evidence>
<dbReference type="PANTHER" id="PTHR32322:SF18">
    <property type="entry name" value="S-ADENOSYLMETHIONINE_S-ADENOSYLHOMOCYSTEINE TRANSPORTER"/>
    <property type="match status" value="1"/>
</dbReference>
<keyword evidence="6 7" id="KW-0472">Membrane</keyword>
<evidence type="ECO:0000259" key="8">
    <source>
        <dbReference type="Pfam" id="PF00892"/>
    </source>
</evidence>
<feature type="domain" description="EamA" evidence="8">
    <location>
        <begin position="166"/>
        <end position="299"/>
    </location>
</feature>
<feature type="transmembrane region" description="Helical" evidence="7">
    <location>
        <begin position="136"/>
        <end position="157"/>
    </location>
</feature>
<feature type="transmembrane region" description="Helical" evidence="7">
    <location>
        <begin position="112"/>
        <end position="129"/>
    </location>
</feature>
<keyword evidence="3" id="KW-1003">Cell membrane</keyword>
<dbReference type="InterPro" id="IPR000620">
    <property type="entry name" value="EamA_dom"/>
</dbReference>